<accession>A0A2A6BCG7</accession>
<evidence type="ECO:0000313" key="3">
    <source>
        <dbReference type="Proteomes" id="UP000005239"/>
    </source>
</evidence>
<sequence>MDDRIDEVREQLRKREKKQLKAFQVVRIEGRRREGDGGGERVTFPSSRFLVQPHLVEPKHVTEPCGEGRRGEGEEGKGEEGGEKAERRNSEKRSEEREHVCTKK</sequence>
<gene>
    <name evidence="2" type="primary">WBGene00283388</name>
</gene>
<reference evidence="3" key="1">
    <citation type="journal article" date="2008" name="Nat. Genet.">
        <title>The Pristionchus pacificus genome provides a unique perspective on nematode lifestyle and parasitism.</title>
        <authorList>
            <person name="Dieterich C."/>
            <person name="Clifton S.W."/>
            <person name="Schuster L.N."/>
            <person name="Chinwalla A."/>
            <person name="Delehaunty K."/>
            <person name="Dinkelacker I."/>
            <person name="Fulton L."/>
            <person name="Fulton R."/>
            <person name="Godfrey J."/>
            <person name="Minx P."/>
            <person name="Mitreva M."/>
            <person name="Roeseler W."/>
            <person name="Tian H."/>
            <person name="Witte H."/>
            <person name="Yang S.P."/>
            <person name="Wilson R.K."/>
            <person name="Sommer R.J."/>
        </authorList>
    </citation>
    <scope>NUCLEOTIDE SEQUENCE [LARGE SCALE GENOMIC DNA]</scope>
    <source>
        <strain evidence="3">PS312</strain>
    </source>
</reference>
<feature type="region of interest" description="Disordered" evidence="1">
    <location>
        <begin position="55"/>
        <end position="104"/>
    </location>
</feature>
<proteinExistence type="predicted"/>
<dbReference type="Proteomes" id="UP000005239">
    <property type="component" value="Unassembled WGS sequence"/>
</dbReference>
<accession>A0A8R1Z5Y2</accession>
<keyword evidence="3" id="KW-1185">Reference proteome</keyword>
<evidence type="ECO:0000256" key="1">
    <source>
        <dbReference type="SAM" id="MobiDB-lite"/>
    </source>
</evidence>
<organism evidence="2 3">
    <name type="scientific">Pristionchus pacificus</name>
    <name type="common">Parasitic nematode worm</name>
    <dbReference type="NCBI Taxonomy" id="54126"/>
    <lineage>
        <taxon>Eukaryota</taxon>
        <taxon>Metazoa</taxon>
        <taxon>Ecdysozoa</taxon>
        <taxon>Nematoda</taxon>
        <taxon>Chromadorea</taxon>
        <taxon>Rhabditida</taxon>
        <taxon>Rhabditina</taxon>
        <taxon>Diplogasteromorpha</taxon>
        <taxon>Diplogasteroidea</taxon>
        <taxon>Neodiplogasteridae</taxon>
        <taxon>Pristionchus</taxon>
    </lineage>
</organism>
<reference evidence="2" key="2">
    <citation type="submission" date="2022-06" db="UniProtKB">
        <authorList>
            <consortium name="EnsemblMetazoa"/>
        </authorList>
    </citation>
    <scope>IDENTIFICATION</scope>
    <source>
        <strain evidence="2">PS312</strain>
    </source>
</reference>
<dbReference type="EnsemblMetazoa" id="PPA45019.1">
    <property type="protein sequence ID" value="PPA45019.1"/>
    <property type="gene ID" value="WBGene00283388"/>
</dbReference>
<protein>
    <submittedName>
        <fullName evidence="2">Uncharacterized protein</fullName>
    </submittedName>
</protein>
<evidence type="ECO:0000313" key="2">
    <source>
        <dbReference type="EnsemblMetazoa" id="PPA45019.1"/>
    </source>
</evidence>
<feature type="compositionally biased region" description="Basic and acidic residues" evidence="1">
    <location>
        <begin position="56"/>
        <end position="104"/>
    </location>
</feature>
<dbReference type="AlphaFoldDB" id="A0A2A6BCG7"/>
<name>A0A2A6BCG7_PRIPA</name>